<dbReference type="InterPro" id="IPR042099">
    <property type="entry name" value="ANL_N_sf"/>
</dbReference>
<dbReference type="AlphaFoldDB" id="A0A918MAY7"/>
<gene>
    <name evidence="3" type="ORF">GCM10010260_37450</name>
</gene>
<name>A0A918MAY7_9ACTN</name>
<comment type="caution">
    <text evidence="3">The sequence shown here is derived from an EMBL/GenBank/DDBJ whole genome shotgun (WGS) entry which is preliminary data.</text>
</comment>
<evidence type="ECO:0000256" key="1">
    <source>
        <dbReference type="SAM" id="MobiDB-lite"/>
    </source>
</evidence>
<protein>
    <recommendedName>
        <fullName evidence="2">AMP-dependent synthetase/ligase domain-containing protein</fullName>
    </recommendedName>
</protein>
<keyword evidence="4" id="KW-1185">Reference proteome</keyword>
<feature type="compositionally biased region" description="Basic and acidic residues" evidence="1">
    <location>
        <begin position="458"/>
        <end position="472"/>
    </location>
</feature>
<dbReference type="EMBL" id="BMTD01000007">
    <property type="protein sequence ID" value="GGU97924.1"/>
    <property type="molecule type" value="Genomic_DNA"/>
</dbReference>
<evidence type="ECO:0000259" key="2">
    <source>
        <dbReference type="Pfam" id="PF00501"/>
    </source>
</evidence>
<feature type="compositionally biased region" description="Basic and acidic residues" evidence="1">
    <location>
        <begin position="493"/>
        <end position="503"/>
    </location>
</feature>
<feature type="domain" description="AMP-dependent synthetase/ligase" evidence="2">
    <location>
        <begin position="10"/>
        <end position="343"/>
    </location>
</feature>
<proteinExistence type="predicted"/>
<evidence type="ECO:0000313" key="3">
    <source>
        <dbReference type="EMBL" id="GGU97924.1"/>
    </source>
</evidence>
<dbReference type="Proteomes" id="UP000618795">
    <property type="component" value="Unassembled WGS sequence"/>
</dbReference>
<evidence type="ECO:0000313" key="4">
    <source>
        <dbReference type="Proteomes" id="UP000618795"/>
    </source>
</evidence>
<dbReference type="PANTHER" id="PTHR43767:SF1">
    <property type="entry name" value="NONRIBOSOMAL PEPTIDE SYNTHASE PES1 (EUROFUNG)-RELATED"/>
    <property type="match status" value="1"/>
</dbReference>
<dbReference type="Pfam" id="PF00501">
    <property type="entry name" value="AMP-binding"/>
    <property type="match status" value="1"/>
</dbReference>
<sequence>MLYQALCDIAARQPHARAVTTTDGTAVDYAELVELVDRTAAGLRDHGVGTGDAVACSLRNSIGYVALILAVARTGARYVPLMGNFDAADTATALRLTGPRVVVTDRGRALPAGAPPRVRLDDLTATAPAPRAPGAEHAGVFRALWTSGSTGFPKQMVWRQDRFLRERRRWLADTGITAEDVFFCRHTLDVAHATDLHVFAALLSGAELVLADPHAAPDVLLRQIAEHGATAMSALPRHYEEYVRAAAGGPAPALTRLRRPLCGGAYLSPAQMRDAADVLGIHIRQIYGSTEFGLALGNMADVLQADLGMFAVDGVGTRLEPLSPDRSDLGELVLSSDCTSEGYVGSDEANARTFRGAEFWTGDVAERQADGSLRILGRVTEVLAAAGGPLPAPVLDEEIAAQCPVLESVTLPARPGEYGNDVLVAVHADPERPEHEVRKSVEAVLRGRALQGTVRLTDDIPHTPVGKPDKPLLRKRWQSEADETPPSHHRASAHPDDTEKPHV</sequence>
<reference evidence="3" key="1">
    <citation type="journal article" date="2014" name="Int. J. Syst. Evol. Microbiol.">
        <title>Complete genome sequence of Corynebacterium casei LMG S-19264T (=DSM 44701T), isolated from a smear-ripened cheese.</title>
        <authorList>
            <consortium name="US DOE Joint Genome Institute (JGI-PGF)"/>
            <person name="Walter F."/>
            <person name="Albersmeier A."/>
            <person name="Kalinowski J."/>
            <person name="Ruckert C."/>
        </authorList>
    </citation>
    <scope>NUCLEOTIDE SEQUENCE</scope>
    <source>
        <strain evidence="3">JCM 4369</strain>
    </source>
</reference>
<accession>A0A918MAY7</accession>
<feature type="region of interest" description="Disordered" evidence="1">
    <location>
        <begin position="458"/>
        <end position="503"/>
    </location>
</feature>
<dbReference type="RefSeq" id="WP_191874617.1">
    <property type="nucleotide sequence ID" value="NZ_BMTD01000007.1"/>
</dbReference>
<reference evidence="3" key="2">
    <citation type="submission" date="2020-09" db="EMBL/GenBank/DDBJ databases">
        <authorList>
            <person name="Sun Q."/>
            <person name="Ohkuma M."/>
        </authorList>
    </citation>
    <scope>NUCLEOTIDE SEQUENCE</scope>
    <source>
        <strain evidence="3">JCM 4369</strain>
    </source>
</reference>
<dbReference type="SUPFAM" id="SSF56801">
    <property type="entry name" value="Acetyl-CoA synthetase-like"/>
    <property type="match status" value="1"/>
</dbReference>
<dbReference type="Gene3D" id="3.40.50.12780">
    <property type="entry name" value="N-terminal domain of ligase-like"/>
    <property type="match status" value="1"/>
</dbReference>
<organism evidence="3 4">
    <name type="scientific">Streptomyces filipinensis</name>
    <dbReference type="NCBI Taxonomy" id="66887"/>
    <lineage>
        <taxon>Bacteria</taxon>
        <taxon>Bacillati</taxon>
        <taxon>Actinomycetota</taxon>
        <taxon>Actinomycetes</taxon>
        <taxon>Kitasatosporales</taxon>
        <taxon>Streptomycetaceae</taxon>
        <taxon>Streptomyces</taxon>
    </lineage>
</organism>
<dbReference type="PANTHER" id="PTHR43767">
    <property type="entry name" value="LONG-CHAIN-FATTY-ACID--COA LIGASE"/>
    <property type="match status" value="1"/>
</dbReference>
<dbReference type="InterPro" id="IPR000873">
    <property type="entry name" value="AMP-dep_synth/lig_dom"/>
</dbReference>
<dbReference type="InterPro" id="IPR050237">
    <property type="entry name" value="ATP-dep_AMP-bd_enzyme"/>
</dbReference>